<organism evidence="3 4">
    <name type="scientific">Candidatus Beckwithbacteria bacterium CG23_combo_of_CG06-09_8_20_14_all_34_8</name>
    <dbReference type="NCBI Taxonomy" id="1974497"/>
    <lineage>
        <taxon>Bacteria</taxon>
        <taxon>Candidatus Beckwithiibacteriota</taxon>
    </lineage>
</organism>
<evidence type="ECO:0000259" key="2">
    <source>
        <dbReference type="Pfam" id="PF00171"/>
    </source>
</evidence>
<dbReference type="EMBL" id="PCSR01000112">
    <property type="protein sequence ID" value="PIP52757.1"/>
    <property type="molecule type" value="Genomic_DNA"/>
</dbReference>
<dbReference type="InterPro" id="IPR016162">
    <property type="entry name" value="Ald_DH_N"/>
</dbReference>
<dbReference type="InterPro" id="IPR015590">
    <property type="entry name" value="Aldehyde_DH_dom"/>
</dbReference>
<name>A0A2H0B520_9BACT</name>
<evidence type="ECO:0000313" key="4">
    <source>
        <dbReference type="Proteomes" id="UP000229459"/>
    </source>
</evidence>
<comment type="caution">
    <text evidence="3">The sequence shown here is derived from an EMBL/GenBank/DDBJ whole genome shotgun (WGS) entry which is preliminary data.</text>
</comment>
<feature type="domain" description="Aldehyde dehydrogenase" evidence="2">
    <location>
        <begin position="2"/>
        <end position="54"/>
    </location>
</feature>
<dbReference type="InterPro" id="IPR016161">
    <property type="entry name" value="Ald_DH/histidinol_DH"/>
</dbReference>
<dbReference type="Gene3D" id="3.40.605.10">
    <property type="entry name" value="Aldehyde Dehydrogenase, Chain A, domain 1"/>
    <property type="match status" value="1"/>
</dbReference>
<gene>
    <name evidence="3" type="ORF">COX08_04715</name>
</gene>
<dbReference type="AlphaFoldDB" id="A0A2H0B520"/>
<feature type="non-terminal residue" evidence="3">
    <location>
        <position position="1"/>
    </location>
</feature>
<feature type="non-terminal residue" evidence="3">
    <location>
        <position position="55"/>
    </location>
</feature>
<dbReference type="SUPFAM" id="SSF53720">
    <property type="entry name" value="ALDH-like"/>
    <property type="match status" value="1"/>
</dbReference>
<accession>A0A2H0B520</accession>
<dbReference type="Pfam" id="PF00171">
    <property type="entry name" value="Aldedh"/>
    <property type="match status" value="1"/>
</dbReference>
<reference evidence="3 4" key="1">
    <citation type="submission" date="2017-09" db="EMBL/GenBank/DDBJ databases">
        <title>Depth-based differentiation of microbial function through sediment-hosted aquifers and enrichment of novel symbionts in the deep terrestrial subsurface.</title>
        <authorList>
            <person name="Probst A.J."/>
            <person name="Ladd B."/>
            <person name="Jarett J.K."/>
            <person name="Geller-Mcgrath D.E."/>
            <person name="Sieber C.M."/>
            <person name="Emerson J.B."/>
            <person name="Anantharaman K."/>
            <person name="Thomas B.C."/>
            <person name="Malmstrom R."/>
            <person name="Stieglmeier M."/>
            <person name="Klingl A."/>
            <person name="Woyke T."/>
            <person name="Ryan C.M."/>
            <person name="Banfield J.F."/>
        </authorList>
    </citation>
    <scope>NUCLEOTIDE SEQUENCE [LARGE SCALE GENOMIC DNA]</scope>
    <source>
        <strain evidence="3">CG23_combo_of_CG06-09_8_20_14_all_34_8</strain>
    </source>
</reference>
<dbReference type="Proteomes" id="UP000229459">
    <property type="component" value="Unassembled WGS sequence"/>
</dbReference>
<evidence type="ECO:0000256" key="1">
    <source>
        <dbReference type="ARBA" id="ARBA00023002"/>
    </source>
</evidence>
<dbReference type="GO" id="GO:0016491">
    <property type="term" value="F:oxidoreductase activity"/>
    <property type="evidence" value="ECO:0007669"/>
    <property type="project" value="UniProtKB-KW"/>
</dbReference>
<sequence length="55" mass="6057">EEIISSTDLPKGVFNEVYGDAMVGEILTDQDIDLIAFTGSFKVGQRIYQKAASKF</sequence>
<protein>
    <submittedName>
        <fullName evidence="3">Aldehyde dehydrogenase</fullName>
    </submittedName>
</protein>
<proteinExistence type="predicted"/>
<evidence type="ECO:0000313" key="3">
    <source>
        <dbReference type="EMBL" id="PIP52757.1"/>
    </source>
</evidence>
<keyword evidence="1" id="KW-0560">Oxidoreductase</keyword>